<dbReference type="Proteomes" id="UP000011528">
    <property type="component" value="Unassembled WGS sequence"/>
</dbReference>
<evidence type="ECO:0000256" key="1">
    <source>
        <dbReference type="SAM" id="MobiDB-lite"/>
    </source>
</evidence>
<evidence type="ECO:0000313" key="4">
    <source>
        <dbReference type="Proteomes" id="UP000011528"/>
    </source>
</evidence>
<evidence type="ECO:0000256" key="2">
    <source>
        <dbReference type="SAM" id="Phobius"/>
    </source>
</evidence>
<organism evidence="3 4">
    <name type="scientific">Halorubrum distributum JCM 13916</name>
    <dbReference type="NCBI Taxonomy" id="1230455"/>
    <lineage>
        <taxon>Archaea</taxon>
        <taxon>Methanobacteriati</taxon>
        <taxon>Methanobacteriota</taxon>
        <taxon>Stenosarchaea group</taxon>
        <taxon>Halobacteria</taxon>
        <taxon>Halobacteriales</taxon>
        <taxon>Haloferacaceae</taxon>
        <taxon>Halorubrum</taxon>
        <taxon>Halorubrum distributum group</taxon>
    </lineage>
</organism>
<dbReference type="STRING" id="1230455.C462_05283"/>
<reference evidence="3 4" key="1">
    <citation type="journal article" date="2014" name="PLoS Genet.">
        <title>Phylogenetically driven sequencing of extremely halophilic archaea reveals strategies for static and dynamic osmo-response.</title>
        <authorList>
            <person name="Becker E.A."/>
            <person name="Seitzer P.M."/>
            <person name="Tritt A."/>
            <person name="Larsen D."/>
            <person name="Krusor M."/>
            <person name="Yao A.I."/>
            <person name="Wu D."/>
            <person name="Madern D."/>
            <person name="Eisen J.A."/>
            <person name="Darling A.E."/>
            <person name="Facciotti M.T."/>
        </authorList>
    </citation>
    <scope>NUCLEOTIDE SEQUENCE [LARGE SCALE GENOMIC DNA]</scope>
    <source>
        <strain evidence="3 4">JCM 13916</strain>
    </source>
</reference>
<gene>
    <name evidence="3" type="ORF">C462_05283</name>
</gene>
<feature type="transmembrane region" description="Helical" evidence="2">
    <location>
        <begin position="459"/>
        <end position="476"/>
    </location>
</feature>
<protein>
    <submittedName>
        <fullName evidence="3">Uncharacterized protein</fullName>
    </submittedName>
</protein>
<dbReference type="PATRIC" id="fig|1230455.3.peg.995"/>
<dbReference type="EMBL" id="AOJJ01000043">
    <property type="protein sequence ID" value="EMA71746.1"/>
    <property type="molecule type" value="Genomic_DNA"/>
</dbReference>
<feature type="transmembrane region" description="Helical" evidence="2">
    <location>
        <begin position="482"/>
        <end position="504"/>
    </location>
</feature>
<dbReference type="AlphaFoldDB" id="M0PP26"/>
<keyword evidence="2" id="KW-0472">Membrane</keyword>
<sequence length="615" mass="66029">MKRGWVIAAAAFLVASALVPAAAAVGTQTDATAAVEAPEPAQTQANATWEEPGPFILEELRRGGTRPPSTAEAVTIKSERSLGTGGAFVKYQTLSLINSQPKQLKPSSRVSTNTLTFETSAYVDAVGEYEVVLVYWNEATTTGPNGQQRTYAANQEVQRVNINVQKGRDASRIALHPHFNETKQVTMWLERDGELVEGARWRFEHRSNPLAQSPAFDVDSEADLFRWAGVIILLPALVSLFVSRRIADHVFDRIVIGAQKSLGFWVILSGVIFIGAAGFATFATAAVLSNAPFVVGLVVGLIGLILMLGLRDADAEKAGFFKRRLDDDAITPTGDDAASSRLVPNRIKTVVSRGGTLYAPAKGILPMIARYWADPAAVPRSDLTTVDEGDADSDIDRMYEVDPTSDDDVLTHSPATLSFAPSLTVDVDDSELTEPPEGDGIGALPGAIEASLSNFSKRLNWSFLAVAVGGGVIGYLGGMAIFGAQLVGIAIAAVPVLIAGTVAVDGHMSVEPAPYHYSDVRATVATERQEYVARRTFEDLHKQIQNMDWQALDRAQSTVQTLRKEMAEKMDDMFGTDMADEVGDRSNSDPDDDGDGDAPAPWDFDNDVESGVADD</sequence>
<feature type="transmembrane region" description="Helical" evidence="2">
    <location>
        <begin position="262"/>
        <end position="285"/>
    </location>
</feature>
<feature type="transmembrane region" description="Helical" evidence="2">
    <location>
        <begin position="291"/>
        <end position="310"/>
    </location>
</feature>
<feature type="transmembrane region" description="Helical" evidence="2">
    <location>
        <begin position="224"/>
        <end position="242"/>
    </location>
</feature>
<dbReference type="RefSeq" id="WP_007994222.1">
    <property type="nucleotide sequence ID" value="NZ_AOJJ01000043.1"/>
</dbReference>
<feature type="region of interest" description="Disordered" evidence="1">
    <location>
        <begin position="574"/>
        <end position="615"/>
    </location>
</feature>
<keyword evidence="2" id="KW-0812">Transmembrane</keyword>
<evidence type="ECO:0000313" key="3">
    <source>
        <dbReference type="EMBL" id="EMA71746.1"/>
    </source>
</evidence>
<proteinExistence type="predicted"/>
<comment type="caution">
    <text evidence="3">The sequence shown here is derived from an EMBL/GenBank/DDBJ whole genome shotgun (WGS) entry which is preliminary data.</text>
</comment>
<name>M0PP26_9EURY</name>
<accession>M0PP26</accession>
<keyword evidence="2" id="KW-1133">Transmembrane helix</keyword>
<feature type="compositionally biased region" description="Acidic residues" evidence="1">
    <location>
        <begin position="604"/>
        <end position="615"/>
    </location>
</feature>